<dbReference type="EMBL" id="JAAGAB010000002">
    <property type="protein sequence ID" value="NDV00738.1"/>
    <property type="molecule type" value="Genomic_DNA"/>
</dbReference>
<proteinExistence type="predicted"/>
<dbReference type="NCBIfam" id="NF033773">
    <property type="entry name" value="tellur_TrgA"/>
    <property type="match status" value="1"/>
</dbReference>
<organism evidence="2 3">
    <name type="scientific">Pseudoroseicyclus tamaricis</name>
    <dbReference type="NCBI Taxonomy" id="2705421"/>
    <lineage>
        <taxon>Bacteria</taxon>
        <taxon>Pseudomonadati</taxon>
        <taxon>Pseudomonadota</taxon>
        <taxon>Alphaproteobacteria</taxon>
        <taxon>Rhodobacterales</taxon>
        <taxon>Paracoccaceae</taxon>
        <taxon>Pseudoroseicyclus</taxon>
    </lineage>
</organism>
<feature type="transmembrane region" description="Helical" evidence="1">
    <location>
        <begin position="112"/>
        <end position="135"/>
    </location>
</feature>
<feature type="transmembrane region" description="Helical" evidence="1">
    <location>
        <begin position="31"/>
        <end position="48"/>
    </location>
</feature>
<keyword evidence="1" id="KW-0472">Membrane</keyword>
<gene>
    <name evidence="2" type="ORF">GZA08_07120</name>
</gene>
<protein>
    <submittedName>
        <fullName evidence="2">TrgA family protein</fullName>
    </submittedName>
</protein>
<accession>A0A6B2JRD1</accession>
<keyword evidence="3" id="KW-1185">Reference proteome</keyword>
<dbReference type="InterPro" id="IPR047784">
    <property type="entry name" value="TrgA"/>
</dbReference>
<keyword evidence="1" id="KW-0812">Transmembrane</keyword>
<reference evidence="2 3" key="1">
    <citation type="submission" date="2020-02" db="EMBL/GenBank/DDBJ databases">
        <title>Pseudoroseicyclus tamarix, sp. nov., isolated from offshore sediment of a Tamarix chinensis forest.</title>
        <authorList>
            <person name="Gai Y."/>
        </authorList>
    </citation>
    <scope>NUCLEOTIDE SEQUENCE [LARGE SCALE GENOMIC DNA]</scope>
    <source>
        <strain evidence="2 3">CLL3-39</strain>
    </source>
</reference>
<name>A0A6B2JRD1_9RHOB</name>
<sequence>MVSALMFAGLALIVATSIVPLYPPGVIGPNFGWWNAALAVVIGWLVLGRQAGHGYVTAIGIGLTTSAALALWSLFLFSFAQMIDRSFQKVYDGPTEALVDVFRYMWENLQAVAVQEVLLTLAIGGAVIGVVVEYVSHRAR</sequence>
<keyword evidence="1" id="KW-1133">Transmembrane helix</keyword>
<evidence type="ECO:0000313" key="2">
    <source>
        <dbReference type="EMBL" id="NDV00738.1"/>
    </source>
</evidence>
<evidence type="ECO:0000256" key="1">
    <source>
        <dbReference type="SAM" id="Phobius"/>
    </source>
</evidence>
<dbReference type="Proteomes" id="UP000474757">
    <property type="component" value="Unassembled WGS sequence"/>
</dbReference>
<evidence type="ECO:0000313" key="3">
    <source>
        <dbReference type="Proteomes" id="UP000474757"/>
    </source>
</evidence>
<comment type="caution">
    <text evidence="2">The sequence shown here is derived from an EMBL/GenBank/DDBJ whole genome shotgun (WGS) entry which is preliminary data.</text>
</comment>
<dbReference type="AlphaFoldDB" id="A0A6B2JRD1"/>
<feature type="transmembrane region" description="Helical" evidence="1">
    <location>
        <begin position="55"/>
        <end position="80"/>
    </location>
</feature>